<dbReference type="EMBL" id="BAAARW010000002">
    <property type="protein sequence ID" value="GAA2403311.1"/>
    <property type="molecule type" value="Genomic_DNA"/>
</dbReference>
<dbReference type="Proteomes" id="UP001501231">
    <property type="component" value="Unassembled WGS sequence"/>
</dbReference>
<accession>A0ABN3IHF3</accession>
<evidence type="ECO:0000313" key="2">
    <source>
        <dbReference type="Proteomes" id="UP001501231"/>
    </source>
</evidence>
<evidence type="ECO:0000313" key="1">
    <source>
        <dbReference type="EMBL" id="GAA2403311.1"/>
    </source>
</evidence>
<reference evidence="1 2" key="1">
    <citation type="journal article" date="2019" name="Int. J. Syst. Evol. Microbiol.">
        <title>The Global Catalogue of Microorganisms (GCM) 10K type strain sequencing project: providing services to taxonomists for standard genome sequencing and annotation.</title>
        <authorList>
            <consortium name="The Broad Institute Genomics Platform"/>
            <consortium name="The Broad Institute Genome Sequencing Center for Infectious Disease"/>
            <person name="Wu L."/>
            <person name="Ma J."/>
        </authorList>
    </citation>
    <scope>NUCLEOTIDE SEQUENCE [LARGE SCALE GENOMIC DNA]</scope>
    <source>
        <strain evidence="1 2">JCM 3325</strain>
    </source>
</reference>
<proteinExistence type="predicted"/>
<gene>
    <name evidence="1" type="ORF">GCM10010191_08650</name>
</gene>
<evidence type="ECO:0008006" key="3">
    <source>
        <dbReference type="Google" id="ProtNLM"/>
    </source>
</evidence>
<name>A0ABN3IHF3_9ACTN</name>
<keyword evidence="2" id="KW-1185">Reference proteome</keyword>
<sequence>MKWTRTLAGPQTAFMTSTETSTGKIVSSHPTSDGVVVWSRCACGRLRMTLVPYDPSPDGGGRRLTAGARCPVCG</sequence>
<protein>
    <recommendedName>
        <fullName evidence="3">DUF5679 domain-containing protein</fullName>
    </recommendedName>
</protein>
<organism evidence="1 2">
    <name type="scientific">Actinomadura vinacea</name>
    <dbReference type="NCBI Taxonomy" id="115336"/>
    <lineage>
        <taxon>Bacteria</taxon>
        <taxon>Bacillati</taxon>
        <taxon>Actinomycetota</taxon>
        <taxon>Actinomycetes</taxon>
        <taxon>Streptosporangiales</taxon>
        <taxon>Thermomonosporaceae</taxon>
        <taxon>Actinomadura</taxon>
    </lineage>
</organism>
<comment type="caution">
    <text evidence="1">The sequence shown here is derived from an EMBL/GenBank/DDBJ whole genome shotgun (WGS) entry which is preliminary data.</text>
</comment>